<dbReference type="PANTHER" id="PTHR16201">
    <property type="entry name" value="SEVEN TRANSMEMBRANE PROTEIN 1-RELATED"/>
    <property type="match status" value="1"/>
</dbReference>
<dbReference type="Pfam" id="PF04193">
    <property type="entry name" value="PQ-loop"/>
    <property type="match status" value="2"/>
</dbReference>
<dbReference type="AlphaFoldDB" id="A0A1A5ZUF5"/>
<dbReference type="SMART" id="SM00679">
    <property type="entry name" value="CTNS"/>
    <property type="match status" value="2"/>
</dbReference>
<dbReference type="OrthoDB" id="19344at2759"/>
<keyword evidence="2 5" id="KW-0812">Transmembrane</keyword>
<dbReference type="PANTHER" id="PTHR16201:SF11">
    <property type="entry name" value="PQ-LOOP REPEAT-CONTAINING PROTEIN"/>
    <property type="match status" value="1"/>
</dbReference>
<evidence type="ECO:0000256" key="4">
    <source>
        <dbReference type="ARBA" id="ARBA00023136"/>
    </source>
</evidence>
<accession>A0A1A5ZUF5</accession>
<dbReference type="Proteomes" id="UP000078595">
    <property type="component" value="Chromosome 8"/>
</dbReference>
<evidence type="ECO:0000313" key="8">
    <source>
        <dbReference type="Proteomes" id="UP000078595"/>
    </source>
</evidence>
<keyword evidence="3 5" id="KW-1133">Transmembrane helix</keyword>
<comment type="subcellular location">
    <subcellularLocation>
        <location evidence="1">Membrane</location>
        <topology evidence="1">Multi-pass membrane protein</topology>
    </subcellularLocation>
</comment>
<evidence type="ECO:0000256" key="2">
    <source>
        <dbReference type="ARBA" id="ARBA00022692"/>
    </source>
</evidence>
<feature type="transmembrane region" description="Helical" evidence="5">
    <location>
        <begin position="195"/>
        <end position="213"/>
    </location>
</feature>
<keyword evidence="4 5" id="KW-0472">Membrane</keyword>
<dbReference type="GO" id="GO:0016020">
    <property type="term" value="C:membrane"/>
    <property type="evidence" value="ECO:0007669"/>
    <property type="project" value="UniProtKB-SubCell"/>
</dbReference>
<dbReference type="KEGG" id="kdj:28971908"/>
<evidence type="ECO:0000313" key="6">
    <source>
        <dbReference type="EMBL" id="OBR81439.1"/>
    </source>
</evidence>
<name>A0A1A5ZUF5_9TREE</name>
<dbReference type="InterPro" id="IPR051415">
    <property type="entry name" value="LAAT-1"/>
</dbReference>
<dbReference type="Gene3D" id="1.20.1280.290">
    <property type="match status" value="1"/>
</dbReference>
<sequence length="312" mass="34532">MLESCPVTHDVPTLVLSLLLCTGLVISYLPQHLRIINANTSEGFSPWYLLLGATSSASGMLNLLIVQWPLFRCCRVISAGRCFESLLGFYQVTLQWLLFTIILVLYLAYFPKHLKYQRVMPLEPNAQTYGAITENAQADGTNARPRVTVATTPEWRLAVTLGIVVFLHLSLLFLLSISLLLILPSTTPPHPFLRYLATFLGVSGTLLAVLQYAPQIHRTYHSKLVGALSLGTMAIQVPGSVLFVLSLVFRPGTDWTSWLAYAVTGGMQGALLVICLLWKRRQRSLGIDDFGRPVNPMDGSTERESLLTDAQD</sequence>
<dbReference type="EMBL" id="KI894037">
    <property type="protein sequence ID" value="OBR81439.1"/>
    <property type="molecule type" value="Genomic_DNA"/>
</dbReference>
<keyword evidence="8" id="KW-1185">Reference proteome</keyword>
<evidence type="ECO:0000256" key="1">
    <source>
        <dbReference type="ARBA" id="ARBA00004141"/>
    </source>
</evidence>
<evidence type="ECO:0008006" key="9">
    <source>
        <dbReference type="Google" id="ProtNLM"/>
    </source>
</evidence>
<dbReference type="InterPro" id="IPR006603">
    <property type="entry name" value="PQ-loop_rpt"/>
</dbReference>
<evidence type="ECO:0000256" key="5">
    <source>
        <dbReference type="SAM" id="Phobius"/>
    </source>
</evidence>
<dbReference type="GeneID" id="28971908"/>
<protein>
    <recommendedName>
        <fullName evidence="9">PQ loop repeat protein</fullName>
    </recommendedName>
</protein>
<gene>
    <name evidence="6" type="ORF">I303_08209</name>
    <name evidence="7" type="ORF">I303_106533</name>
</gene>
<reference evidence="6" key="1">
    <citation type="submission" date="2013-07" db="EMBL/GenBank/DDBJ databases">
        <title>The Genome Sequence of Cryptococcus dejecticola CBS10117.</title>
        <authorList>
            <consortium name="The Broad Institute Genome Sequencing Platform"/>
            <person name="Cuomo C."/>
            <person name="Litvintseva A."/>
            <person name="Chen Y."/>
            <person name="Heitman J."/>
            <person name="Sun S."/>
            <person name="Springer D."/>
            <person name="Dromer F."/>
            <person name="Young S.K."/>
            <person name="Zeng Q."/>
            <person name="Gargeya S."/>
            <person name="Fitzgerald M."/>
            <person name="Abouelleil A."/>
            <person name="Alvarado L."/>
            <person name="Berlin A.M."/>
            <person name="Chapman S.B."/>
            <person name="Dewar J."/>
            <person name="Goldberg J."/>
            <person name="Griggs A."/>
            <person name="Gujja S."/>
            <person name="Hansen M."/>
            <person name="Howarth C."/>
            <person name="Imamovic A."/>
            <person name="Larimer J."/>
            <person name="McCowan C."/>
            <person name="Murphy C."/>
            <person name="Pearson M."/>
            <person name="Priest M."/>
            <person name="Roberts A."/>
            <person name="Saif S."/>
            <person name="Shea T."/>
            <person name="Sykes S."/>
            <person name="Wortman J."/>
            <person name="Nusbaum C."/>
            <person name="Birren B."/>
        </authorList>
    </citation>
    <scope>NUCLEOTIDE SEQUENCE [LARGE SCALE GENOMIC DNA]</scope>
    <source>
        <strain evidence="6">CBS 10117</strain>
    </source>
</reference>
<feature type="transmembrane region" description="Helical" evidence="5">
    <location>
        <begin position="49"/>
        <end position="68"/>
    </location>
</feature>
<reference evidence="7" key="3">
    <citation type="submission" date="2024-02" db="EMBL/GenBank/DDBJ databases">
        <title>Comparative genomics of Cryptococcus and Kwoniella reveals pathogenesis evolution and contrasting modes of karyotype evolution via chromosome fusion or intercentromeric recombination.</title>
        <authorList>
            <person name="Coelho M.A."/>
            <person name="David-Palma M."/>
            <person name="Shea T."/>
            <person name="Bowers K."/>
            <person name="McGinley-Smith S."/>
            <person name="Mohammad A.W."/>
            <person name="Gnirke A."/>
            <person name="Yurkov A.M."/>
            <person name="Nowrousian M."/>
            <person name="Sun S."/>
            <person name="Cuomo C.A."/>
            <person name="Heitman J."/>
        </authorList>
    </citation>
    <scope>NUCLEOTIDE SEQUENCE</scope>
    <source>
        <strain evidence="7">CBS 10117</strain>
    </source>
</reference>
<proteinExistence type="predicted"/>
<feature type="transmembrane region" description="Helical" evidence="5">
    <location>
        <begin position="12"/>
        <end position="29"/>
    </location>
</feature>
<dbReference type="EMBL" id="CP144537">
    <property type="protein sequence ID" value="WWC63928.1"/>
    <property type="molecule type" value="Genomic_DNA"/>
</dbReference>
<reference evidence="7" key="2">
    <citation type="submission" date="2013-07" db="EMBL/GenBank/DDBJ databases">
        <authorList>
            <consortium name="The Broad Institute Genome Sequencing Platform"/>
            <person name="Cuomo C."/>
            <person name="Litvintseva A."/>
            <person name="Chen Y."/>
            <person name="Heitman J."/>
            <person name="Sun S."/>
            <person name="Springer D."/>
            <person name="Dromer F."/>
            <person name="Young S.K."/>
            <person name="Zeng Q."/>
            <person name="Gargeya S."/>
            <person name="Fitzgerald M."/>
            <person name="Abouelleil A."/>
            <person name="Alvarado L."/>
            <person name="Berlin A.M."/>
            <person name="Chapman S.B."/>
            <person name="Dewar J."/>
            <person name="Goldberg J."/>
            <person name="Griggs A."/>
            <person name="Gujja S."/>
            <person name="Hansen M."/>
            <person name="Howarth C."/>
            <person name="Imamovic A."/>
            <person name="Larimer J."/>
            <person name="McCowan C."/>
            <person name="Murphy C."/>
            <person name="Pearson M."/>
            <person name="Priest M."/>
            <person name="Roberts A."/>
            <person name="Saif S."/>
            <person name="Shea T."/>
            <person name="Sykes S."/>
            <person name="Wortman J."/>
            <person name="Nusbaum C."/>
            <person name="Birren B."/>
        </authorList>
    </citation>
    <scope>NUCLEOTIDE SEQUENCE</scope>
    <source>
        <strain evidence="7">CBS 10117</strain>
    </source>
</reference>
<dbReference type="RefSeq" id="XP_018259281.1">
    <property type="nucleotide sequence ID" value="XM_018411469.1"/>
</dbReference>
<feature type="transmembrane region" description="Helical" evidence="5">
    <location>
        <begin position="157"/>
        <end position="183"/>
    </location>
</feature>
<evidence type="ECO:0000256" key="3">
    <source>
        <dbReference type="ARBA" id="ARBA00022989"/>
    </source>
</evidence>
<feature type="transmembrane region" description="Helical" evidence="5">
    <location>
        <begin position="255"/>
        <end position="278"/>
    </location>
</feature>
<feature type="transmembrane region" description="Helical" evidence="5">
    <location>
        <begin position="225"/>
        <end position="249"/>
    </location>
</feature>
<organism evidence="6">
    <name type="scientific">Kwoniella dejecticola CBS 10117</name>
    <dbReference type="NCBI Taxonomy" id="1296121"/>
    <lineage>
        <taxon>Eukaryota</taxon>
        <taxon>Fungi</taxon>
        <taxon>Dikarya</taxon>
        <taxon>Basidiomycota</taxon>
        <taxon>Agaricomycotina</taxon>
        <taxon>Tremellomycetes</taxon>
        <taxon>Tremellales</taxon>
        <taxon>Cryptococcaceae</taxon>
        <taxon>Kwoniella</taxon>
    </lineage>
</organism>
<feature type="transmembrane region" description="Helical" evidence="5">
    <location>
        <begin position="88"/>
        <end position="110"/>
    </location>
</feature>
<dbReference type="VEuPathDB" id="FungiDB:I303_08209"/>
<evidence type="ECO:0000313" key="7">
    <source>
        <dbReference type="EMBL" id="WWC63928.1"/>
    </source>
</evidence>